<accession>A0A6A6P4T7</accession>
<gene>
    <name evidence="2" type="ORF">BDY21DRAFT_212202</name>
</gene>
<evidence type="ECO:0000313" key="3">
    <source>
        <dbReference type="Proteomes" id="UP000799766"/>
    </source>
</evidence>
<evidence type="ECO:0000313" key="2">
    <source>
        <dbReference type="EMBL" id="KAF2458807.1"/>
    </source>
</evidence>
<dbReference type="AlphaFoldDB" id="A0A6A6P4T7"/>
<protein>
    <submittedName>
        <fullName evidence="2">Uncharacterized protein</fullName>
    </submittedName>
</protein>
<keyword evidence="3" id="KW-1185">Reference proteome</keyword>
<dbReference type="EMBL" id="MU001677">
    <property type="protein sequence ID" value="KAF2458807.1"/>
    <property type="molecule type" value="Genomic_DNA"/>
</dbReference>
<feature type="region of interest" description="Disordered" evidence="1">
    <location>
        <begin position="40"/>
        <end position="113"/>
    </location>
</feature>
<name>A0A6A6P4T7_9PEZI</name>
<evidence type="ECO:0000256" key="1">
    <source>
        <dbReference type="SAM" id="MobiDB-lite"/>
    </source>
</evidence>
<organism evidence="2 3">
    <name type="scientific">Lineolata rhizophorae</name>
    <dbReference type="NCBI Taxonomy" id="578093"/>
    <lineage>
        <taxon>Eukaryota</taxon>
        <taxon>Fungi</taxon>
        <taxon>Dikarya</taxon>
        <taxon>Ascomycota</taxon>
        <taxon>Pezizomycotina</taxon>
        <taxon>Dothideomycetes</taxon>
        <taxon>Dothideomycetes incertae sedis</taxon>
        <taxon>Lineolatales</taxon>
        <taxon>Lineolataceae</taxon>
        <taxon>Lineolata</taxon>
    </lineage>
</organism>
<dbReference type="Proteomes" id="UP000799766">
    <property type="component" value="Unassembled WGS sequence"/>
</dbReference>
<feature type="compositionally biased region" description="Polar residues" evidence="1">
    <location>
        <begin position="79"/>
        <end position="102"/>
    </location>
</feature>
<reference evidence="2" key="1">
    <citation type="journal article" date="2020" name="Stud. Mycol.">
        <title>101 Dothideomycetes genomes: a test case for predicting lifestyles and emergence of pathogens.</title>
        <authorList>
            <person name="Haridas S."/>
            <person name="Albert R."/>
            <person name="Binder M."/>
            <person name="Bloem J."/>
            <person name="Labutti K."/>
            <person name="Salamov A."/>
            <person name="Andreopoulos B."/>
            <person name="Baker S."/>
            <person name="Barry K."/>
            <person name="Bills G."/>
            <person name="Bluhm B."/>
            <person name="Cannon C."/>
            <person name="Castanera R."/>
            <person name="Culley D."/>
            <person name="Daum C."/>
            <person name="Ezra D."/>
            <person name="Gonzalez J."/>
            <person name="Henrissat B."/>
            <person name="Kuo A."/>
            <person name="Liang C."/>
            <person name="Lipzen A."/>
            <person name="Lutzoni F."/>
            <person name="Magnuson J."/>
            <person name="Mondo S."/>
            <person name="Nolan M."/>
            <person name="Ohm R."/>
            <person name="Pangilinan J."/>
            <person name="Park H.-J."/>
            <person name="Ramirez L."/>
            <person name="Alfaro M."/>
            <person name="Sun H."/>
            <person name="Tritt A."/>
            <person name="Yoshinaga Y."/>
            <person name="Zwiers L.-H."/>
            <person name="Turgeon B."/>
            <person name="Goodwin S."/>
            <person name="Spatafora J."/>
            <person name="Crous P."/>
            <person name="Grigoriev I."/>
        </authorList>
    </citation>
    <scope>NUCLEOTIDE SEQUENCE</scope>
    <source>
        <strain evidence="2">ATCC 16933</strain>
    </source>
</reference>
<sequence length="113" mass="12024">MSLPQAGWFDNLTPVTRDGPLESRECFARIEAFKMPGLFSRSKTGAVDPPRTHRCPLGAQPLMHRPALPDPTPGPASSPRCTASSHNCATPPSRTSIETAKSGSFAPLLLSSP</sequence>
<proteinExistence type="predicted"/>